<keyword evidence="6" id="KW-0051">Antiviral defense</keyword>
<keyword evidence="4" id="KW-0547">Nucleotide-binding</keyword>
<evidence type="ECO:0000313" key="10">
    <source>
        <dbReference type="EMBL" id="KUN39387.1"/>
    </source>
</evidence>
<organism evidence="10 11">
    <name type="scientific">Streptomyces longwoodensis</name>
    <dbReference type="NCBI Taxonomy" id="68231"/>
    <lineage>
        <taxon>Bacteria</taxon>
        <taxon>Bacillati</taxon>
        <taxon>Actinomycetota</taxon>
        <taxon>Actinomycetes</taxon>
        <taxon>Kitasatosporales</taxon>
        <taxon>Streptomycetaceae</taxon>
        <taxon>Streptomyces</taxon>
    </lineage>
</organism>
<protein>
    <recommendedName>
        <fullName evidence="9">Pycsar effector protein domain-containing protein</fullName>
    </recommendedName>
</protein>
<dbReference type="InterPro" id="IPR043760">
    <property type="entry name" value="PycTM_dom"/>
</dbReference>
<evidence type="ECO:0000256" key="4">
    <source>
        <dbReference type="ARBA" id="ARBA00022741"/>
    </source>
</evidence>
<evidence type="ECO:0000256" key="6">
    <source>
        <dbReference type="ARBA" id="ARBA00023118"/>
    </source>
</evidence>
<feature type="domain" description="Pycsar effector protein" evidence="9">
    <location>
        <begin position="3"/>
        <end position="144"/>
    </location>
</feature>
<keyword evidence="11" id="KW-1185">Reference proteome</keyword>
<evidence type="ECO:0000256" key="2">
    <source>
        <dbReference type="ARBA" id="ARBA00022475"/>
    </source>
</evidence>
<evidence type="ECO:0000256" key="7">
    <source>
        <dbReference type="ARBA" id="ARBA00023136"/>
    </source>
</evidence>
<proteinExistence type="predicted"/>
<dbReference type="GO" id="GO:0005886">
    <property type="term" value="C:plasma membrane"/>
    <property type="evidence" value="ECO:0007669"/>
    <property type="project" value="UniProtKB-SubCell"/>
</dbReference>
<comment type="subcellular location">
    <subcellularLocation>
        <location evidence="1">Cell membrane</location>
    </subcellularLocation>
</comment>
<dbReference type="GO" id="GO:0051607">
    <property type="term" value="P:defense response to virus"/>
    <property type="evidence" value="ECO:0007669"/>
    <property type="project" value="UniProtKB-KW"/>
</dbReference>
<dbReference type="STRING" id="68231.AQJ30_10740"/>
<evidence type="ECO:0000259" key="9">
    <source>
        <dbReference type="Pfam" id="PF18967"/>
    </source>
</evidence>
<evidence type="ECO:0000256" key="8">
    <source>
        <dbReference type="SAM" id="Phobius"/>
    </source>
</evidence>
<dbReference type="Proteomes" id="UP000053271">
    <property type="component" value="Unassembled WGS sequence"/>
</dbReference>
<evidence type="ECO:0000256" key="1">
    <source>
        <dbReference type="ARBA" id="ARBA00004236"/>
    </source>
</evidence>
<feature type="transmembrane region" description="Helical" evidence="8">
    <location>
        <begin position="124"/>
        <end position="145"/>
    </location>
</feature>
<evidence type="ECO:0000256" key="5">
    <source>
        <dbReference type="ARBA" id="ARBA00022989"/>
    </source>
</evidence>
<evidence type="ECO:0000313" key="11">
    <source>
        <dbReference type="Proteomes" id="UP000053271"/>
    </source>
</evidence>
<keyword evidence="7 8" id="KW-0472">Membrane</keyword>
<dbReference type="Pfam" id="PF18967">
    <property type="entry name" value="PycTM"/>
    <property type="match status" value="1"/>
</dbReference>
<keyword evidence="2" id="KW-1003">Cell membrane</keyword>
<name>A0A124HRS1_9ACTN</name>
<evidence type="ECO:0000256" key="3">
    <source>
        <dbReference type="ARBA" id="ARBA00022692"/>
    </source>
</evidence>
<keyword evidence="5 8" id="KW-1133">Transmembrane helix</keyword>
<accession>A0A124HRS1</accession>
<dbReference type="GO" id="GO:0000166">
    <property type="term" value="F:nucleotide binding"/>
    <property type="evidence" value="ECO:0007669"/>
    <property type="project" value="UniProtKB-KW"/>
</dbReference>
<feature type="transmembrane region" description="Helical" evidence="8">
    <location>
        <begin position="40"/>
        <end position="65"/>
    </location>
</feature>
<sequence length="146" mass="15131">MTVREDMGRADVKASVLLSGALAVPALVLGRSGTPDVGPVWALALLTVGGILWGAGTLLLIAVIAPRTGTVRTVPGATFFADALTVTTPEALHRAVTDAGRDRVGWLLVQLQDASVILAAKYRWLRWSMGLLAAGLPLGLTPLALA</sequence>
<comment type="caution">
    <text evidence="10">The sequence shown here is derived from an EMBL/GenBank/DDBJ whole genome shotgun (WGS) entry which is preliminary data.</text>
</comment>
<keyword evidence="3 8" id="KW-0812">Transmembrane</keyword>
<dbReference type="EMBL" id="LMWS01000013">
    <property type="protein sequence ID" value="KUN39387.1"/>
    <property type="molecule type" value="Genomic_DNA"/>
</dbReference>
<reference evidence="10 11" key="1">
    <citation type="submission" date="2015-10" db="EMBL/GenBank/DDBJ databases">
        <title>Draft genome sequence of Streptomyces longwoodensis DSM 41677, type strain for the species Streptomyces longwoodensis.</title>
        <authorList>
            <person name="Ruckert C."/>
            <person name="Winkler A."/>
            <person name="Kalinowski J."/>
            <person name="Kampfer P."/>
            <person name="Glaeser S."/>
        </authorList>
    </citation>
    <scope>NUCLEOTIDE SEQUENCE [LARGE SCALE GENOMIC DNA]</scope>
    <source>
        <strain evidence="10 11">DSM 41677</strain>
    </source>
</reference>
<dbReference type="AlphaFoldDB" id="A0A124HRS1"/>
<gene>
    <name evidence="10" type="ORF">AQJ30_10740</name>
</gene>